<dbReference type="Proteomes" id="UP001642483">
    <property type="component" value="Unassembled WGS sequence"/>
</dbReference>
<keyword evidence="2" id="KW-1185">Reference proteome</keyword>
<accession>A0ABP0GU07</accession>
<organism evidence="1 2">
    <name type="scientific">Clavelina lepadiformis</name>
    <name type="common">Light-bulb sea squirt</name>
    <name type="synonym">Ascidia lepadiformis</name>
    <dbReference type="NCBI Taxonomy" id="159417"/>
    <lineage>
        <taxon>Eukaryota</taxon>
        <taxon>Metazoa</taxon>
        <taxon>Chordata</taxon>
        <taxon>Tunicata</taxon>
        <taxon>Ascidiacea</taxon>
        <taxon>Aplousobranchia</taxon>
        <taxon>Clavelinidae</taxon>
        <taxon>Clavelina</taxon>
    </lineage>
</organism>
<evidence type="ECO:0000313" key="2">
    <source>
        <dbReference type="Proteomes" id="UP001642483"/>
    </source>
</evidence>
<evidence type="ECO:0000313" key="1">
    <source>
        <dbReference type="EMBL" id="CAK8695147.1"/>
    </source>
</evidence>
<reference evidence="1 2" key="1">
    <citation type="submission" date="2024-02" db="EMBL/GenBank/DDBJ databases">
        <authorList>
            <person name="Daric V."/>
            <person name="Darras S."/>
        </authorList>
    </citation>
    <scope>NUCLEOTIDE SEQUENCE [LARGE SCALE GENOMIC DNA]</scope>
</reference>
<proteinExistence type="predicted"/>
<protein>
    <submittedName>
        <fullName evidence="1">Uncharacterized protein</fullName>
    </submittedName>
</protein>
<dbReference type="EMBL" id="CAWYQH010000141">
    <property type="protein sequence ID" value="CAK8695147.1"/>
    <property type="molecule type" value="Genomic_DNA"/>
</dbReference>
<gene>
    <name evidence="1" type="ORF">CVLEPA_LOCUS28432</name>
</gene>
<sequence>MRPRIVFTQILLLKQPKRFVLIYVSFMQRSKSYAFEAREGHERTTTHIQASFGKLNQVQTSKKSFILHNLSYAAFCKITVFPNSFYKFMYYAKKNLTWSEFEIDHGMLKLK</sequence>
<name>A0ABP0GU07_CLALP</name>
<comment type="caution">
    <text evidence="1">The sequence shown here is derived from an EMBL/GenBank/DDBJ whole genome shotgun (WGS) entry which is preliminary data.</text>
</comment>